<dbReference type="GO" id="GO:0005634">
    <property type="term" value="C:nucleus"/>
    <property type="evidence" value="ECO:0007669"/>
    <property type="project" value="TreeGrafter"/>
</dbReference>
<keyword evidence="8" id="KW-0460">Magnesium</keyword>
<dbReference type="InterPro" id="IPR036900">
    <property type="entry name" value="A-D-PHexomutase_C_sf"/>
</dbReference>
<comment type="similarity">
    <text evidence="3">Belongs to the phosphohexose mutase family.</text>
</comment>
<keyword evidence="4" id="KW-0963">Cytoplasm</keyword>
<evidence type="ECO:0000256" key="2">
    <source>
        <dbReference type="ARBA" id="ARBA00004496"/>
    </source>
</evidence>
<comment type="cofactor">
    <cofactor evidence="1">
        <name>Mg(2+)</name>
        <dbReference type="ChEBI" id="CHEBI:18420"/>
    </cofactor>
</comment>
<dbReference type="PANTHER" id="PTHR45745:SF1">
    <property type="entry name" value="PHOSPHOGLUCOMUTASE 2B-RELATED"/>
    <property type="match status" value="1"/>
</dbReference>
<feature type="region of interest" description="Disordered" evidence="11">
    <location>
        <begin position="13"/>
        <end position="33"/>
    </location>
</feature>
<dbReference type="AlphaFoldDB" id="A0A8H3F200"/>
<dbReference type="InterPro" id="IPR016066">
    <property type="entry name" value="A-D-PHexomutase_CS"/>
</dbReference>
<evidence type="ECO:0000259" key="13">
    <source>
        <dbReference type="Pfam" id="PF02878"/>
    </source>
</evidence>
<evidence type="ECO:0000256" key="9">
    <source>
        <dbReference type="ARBA" id="ARBA00023235"/>
    </source>
</evidence>
<dbReference type="InterPro" id="IPR005846">
    <property type="entry name" value="A-D-PHexomutase_a/b/a-III"/>
</dbReference>
<dbReference type="InterPro" id="IPR005845">
    <property type="entry name" value="A-D-PHexomutase_a/b/a-II"/>
</dbReference>
<evidence type="ECO:0000256" key="4">
    <source>
        <dbReference type="ARBA" id="ARBA00022490"/>
    </source>
</evidence>
<feature type="domain" description="Alpha-D-phosphohexomutase alpha/beta/alpha" evidence="15">
    <location>
        <begin position="355"/>
        <end position="467"/>
    </location>
</feature>
<dbReference type="Proteomes" id="UP000664169">
    <property type="component" value="Unassembled WGS sequence"/>
</dbReference>
<evidence type="ECO:0000259" key="14">
    <source>
        <dbReference type="Pfam" id="PF02879"/>
    </source>
</evidence>
<dbReference type="GO" id="GO:0008973">
    <property type="term" value="F:phosphopentomutase activity"/>
    <property type="evidence" value="ECO:0007669"/>
    <property type="project" value="TreeGrafter"/>
</dbReference>
<dbReference type="SUPFAM" id="SSF55957">
    <property type="entry name" value="Phosphoglucomutase, C-terminal domain"/>
    <property type="match status" value="1"/>
</dbReference>
<comment type="subcellular location">
    <subcellularLocation>
        <location evidence="2">Cytoplasm</location>
    </subcellularLocation>
</comment>
<reference evidence="16" key="1">
    <citation type="submission" date="2021-03" db="EMBL/GenBank/DDBJ databases">
        <authorList>
            <person name="Tagirdzhanova G."/>
        </authorList>
    </citation>
    <scope>NUCLEOTIDE SEQUENCE</scope>
</reference>
<feature type="domain" description="Alpha-D-phosphohexomutase alpha/beta/alpha" evidence="13">
    <location>
        <begin position="70"/>
        <end position="207"/>
    </location>
</feature>
<evidence type="ECO:0000256" key="7">
    <source>
        <dbReference type="ARBA" id="ARBA00022723"/>
    </source>
</evidence>
<keyword evidence="7" id="KW-0479">Metal-binding</keyword>
<proteinExistence type="inferred from homology"/>
<dbReference type="Pfam" id="PF02878">
    <property type="entry name" value="PGM_PMM_I"/>
    <property type="match status" value="1"/>
</dbReference>
<evidence type="ECO:0000256" key="3">
    <source>
        <dbReference type="ARBA" id="ARBA00010231"/>
    </source>
</evidence>
<dbReference type="Gene3D" id="3.40.120.10">
    <property type="entry name" value="Alpha-D-Glucose-1,6-Bisphosphate, subunit A, domain 3"/>
    <property type="match status" value="3"/>
</dbReference>
<dbReference type="FunFam" id="3.40.120.10:FF:000035">
    <property type="entry name" value="Pgm3p"/>
    <property type="match status" value="1"/>
</dbReference>
<evidence type="ECO:0008006" key="18">
    <source>
        <dbReference type="Google" id="ProtNLM"/>
    </source>
</evidence>
<keyword evidence="10" id="KW-0119">Carbohydrate metabolism</keyword>
<dbReference type="PANTHER" id="PTHR45745">
    <property type="entry name" value="PHOSPHOMANNOMUTASE 45A"/>
    <property type="match status" value="1"/>
</dbReference>
<evidence type="ECO:0000256" key="11">
    <source>
        <dbReference type="SAM" id="MobiDB-lite"/>
    </source>
</evidence>
<dbReference type="Gene3D" id="3.30.310.50">
    <property type="entry name" value="Alpha-D-phosphohexomutase, C-terminal domain"/>
    <property type="match status" value="1"/>
</dbReference>
<dbReference type="Pfam" id="PF02879">
    <property type="entry name" value="PGM_PMM_II"/>
    <property type="match status" value="1"/>
</dbReference>
<feature type="domain" description="Alpha-D-phosphohexomutase C-terminal" evidence="12">
    <location>
        <begin position="564"/>
        <end position="589"/>
    </location>
</feature>
<evidence type="ECO:0000256" key="10">
    <source>
        <dbReference type="ARBA" id="ARBA00023277"/>
    </source>
</evidence>
<name>A0A8H3F200_9LECA</name>
<dbReference type="InterPro" id="IPR005843">
    <property type="entry name" value="A-D-PHexomutase_C"/>
</dbReference>
<keyword evidence="17" id="KW-1185">Reference proteome</keyword>
<evidence type="ECO:0000259" key="15">
    <source>
        <dbReference type="Pfam" id="PF02880"/>
    </source>
</evidence>
<evidence type="ECO:0000256" key="1">
    <source>
        <dbReference type="ARBA" id="ARBA00001946"/>
    </source>
</evidence>
<keyword evidence="9" id="KW-0413">Isomerase</keyword>
<evidence type="ECO:0000256" key="5">
    <source>
        <dbReference type="ARBA" id="ARBA00022526"/>
    </source>
</evidence>
<dbReference type="InterPro" id="IPR005844">
    <property type="entry name" value="A-D-PHexomutase_a/b/a-I"/>
</dbReference>
<dbReference type="OrthoDB" id="8300170at2759"/>
<dbReference type="Pfam" id="PF02880">
    <property type="entry name" value="PGM_PMM_III"/>
    <property type="match status" value="1"/>
</dbReference>
<dbReference type="GO" id="GO:0005737">
    <property type="term" value="C:cytoplasm"/>
    <property type="evidence" value="ECO:0007669"/>
    <property type="project" value="UniProtKB-SubCell"/>
</dbReference>
<dbReference type="GO" id="GO:0006006">
    <property type="term" value="P:glucose metabolic process"/>
    <property type="evidence" value="ECO:0007669"/>
    <property type="project" value="UniProtKB-KW"/>
</dbReference>
<evidence type="ECO:0000313" key="17">
    <source>
        <dbReference type="Proteomes" id="UP000664169"/>
    </source>
</evidence>
<evidence type="ECO:0000256" key="6">
    <source>
        <dbReference type="ARBA" id="ARBA00022553"/>
    </source>
</evidence>
<dbReference type="PROSITE" id="PS00710">
    <property type="entry name" value="PGM_PMM"/>
    <property type="match status" value="1"/>
</dbReference>
<evidence type="ECO:0000256" key="8">
    <source>
        <dbReference type="ARBA" id="ARBA00022842"/>
    </source>
</evidence>
<evidence type="ECO:0000259" key="12">
    <source>
        <dbReference type="Pfam" id="PF00408"/>
    </source>
</evidence>
<gene>
    <name evidence="16" type="ORF">GOMPHAMPRED_001382</name>
</gene>
<dbReference type="Pfam" id="PF00408">
    <property type="entry name" value="PGM_PMM_IV"/>
    <property type="match status" value="1"/>
</dbReference>
<dbReference type="SUPFAM" id="SSF53738">
    <property type="entry name" value="Phosphoglucomutase, first 3 domains"/>
    <property type="match status" value="3"/>
</dbReference>
<sequence>MIKVVQLTPEQKQKLFGSDNGNDAEPSSDRPSTEQLIHDWLRQDRNPETRKVAESWQLSDKIDHWLYPRIAFGTAGLRAQVGAGYARMNDLIVLQTTQGLASWVLRQTFATGMSSHSVVIGYDGRTNSRSFARLVASVMLLRGIDVIWLGKFVHTPLVAFTVKERRASAGVMITASHNPKEDNGYKVYAGNGCQINTPVDEEIQAAIIDDLEVPEEAWDTSQVDKLESVGQHMQMLYTKALLARIGPVLKPPSFIYTPLHGTGLEIFMEVLDSLTGNADETSTKTFCKPVLEQSRPDPEFPTVRFPNPEESGALDLAQALAEKENISLIIANDPDADRLAVAERTPNGSWYQLKGDEVGALLGWYIFTKQNDSGSISSPKYKMFTSAVSSSFLSTIGSSEGFEVEETLTGFKWIGNAALAAEKAGGNVLFGYEEALGYMLPAVCHDKDGVSAAMLFLQAAAKWHETRSQTPLEVLQSLHQKKGWHETVNTYLKSPSIQLTTKMFQTIQSQPERVLDMLPPSTNIRIRDALAGTDTGEADGRSRLPVVPGNLMITFWMSGPSELGDSTRVTIRASGTEPKIKIYIECKSRSGKDVARNGALRTLQAVIATWFRDKQFVIEERWQDWLGGQT</sequence>
<accession>A0A8H3F200</accession>
<protein>
    <recommendedName>
        <fullName evidence="18">Phosphoglucomutase</fullName>
    </recommendedName>
</protein>
<dbReference type="EMBL" id="CAJPDQ010000012">
    <property type="protein sequence ID" value="CAF9917801.1"/>
    <property type="molecule type" value="Genomic_DNA"/>
</dbReference>
<organism evidence="16 17">
    <name type="scientific">Gomphillus americanus</name>
    <dbReference type="NCBI Taxonomy" id="1940652"/>
    <lineage>
        <taxon>Eukaryota</taxon>
        <taxon>Fungi</taxon>
        <taxon>Dikarya</taxon>
        <taxon>Ascomycota</taxon>
        <taxon>Pezizomycotina</taxon>
        <taxon>Lecanoromycetes</taxon>
        <taxon>OSLEUM clade</taxon>
        <taxon>Ostropomycetidae</taxon>
        <taxon>Ostropales</taxon>
        <taxon>Graphidaceae</taxon>
        <taxon>Gomphilloideae</taxon>
        <taxon>Gomphillus</taxon>
    </lineage>
</organism>
<comment type="caution">
    <text evidence="16">The sequence shown here is derived from an EMBL/GenBank/DDBJ whole genome shotgun (WGS) entry which is preliminary data.</text>
</comment>
<keyword evidence="6" id="KW-0597">Phosphoprotein</keyword>
<evidence type="ECO:0000313" key="16">
    <source>
        <dbReference type="EMBL" id="CAF9917801.1"/>
    </source>
</evidence>
<dbReference type="CDD" id="cd05799">
    <property type="entry name" value="PGM2"/>
    <property type="match status" value="1"/>
</dbReference>
<keyword evidence="5" id="KW-0313">Glucose metabolism</keyword>
<dbReference type="GO" id="GO:0006166">
    <property type="term" value="P:purine ribonucleoside salvage"/>
    <property type="evidence" value="ECO:0007669"/>
    <property type="project" value="TreeGrafter"/>
</dbReference>
<dbReference type="GO" id="GO:0000287">
    <property type="term" value="F:magnesium ion binding"/>
    <property type="evidence" value="ECO:0007669"/>
    <property type="project" value="InterPro"/>
</dbReference>
<dbReference type="InterPro" id="IPR016055">
    <property type="entry name" value="A-D-PHexomutase_a/b/a-I/II/III"/>
</dbReference>
<feature type="domain" description="Alpha-D-phosphohexomutase alpha/beta/alpha" evidence="14">
    <location>
        <begin position="237"/>
        <end position="343"/>
    </location>
</feature>